<keyword evidence="4" id="KW-1185">Reference proteome</keyword>
<evidence type="ECO:0000313" key="3">
    <source>
        <dbReference type="EMBL" id="NUW34305.1"/>
    </source>
</evidence>
<evidence type="ECO:0000313" key="4">
    <source>
        <dbReference type="Proteomes" id="UP000586042"/>
    </source>
</evidence>
<dbReference type="AlphaFoldDB" id="A0A7Y6I9R3"/>
<gene>
    <name evidence="3" type="ORF">HTZ77_23115</name>
</gene>
<dbReference type="Proteomes" id="UP000586042">
    <property type="component" value="Unassembled WGS sequence"/>
</dbReference>
<feature type="region of interest" description="Disordered" evidence="1">
    <location>
        <begin position="65"/>
        <end position="95"/>
    </location>
</feature>
<sequence length="200" mass="21269">MKARMRRLGVAALAVLLLSACAAEEKNVIYAADYPAYDSADALFTGAKLVIEGRLTGTKRVMTEVEPADDATETDPRLNPNAGVTPDAEAPPAGPPTVMTVSSVEVLKVRKGPARVGQVIQVKELGGTLDGVTYEEADATPLKTGVTYMLFLETYPDSPASLLNPEQAKYVVTSAGTYSAMPDNPVRLEDADVQRLSIKE</sequence>
<dbReference type="PROSITE" id="PS51257">
    <property type="entry name" value="PROKAR_LIPOPROTEIN"/>
    <property type="match status" value="1"/>
</dbReference>
<name>A0A7Y6I9R3_9ACTN</name>
<keyword evidence="2" id="KW-0732">Signal</keyword>
<organism evidence="3 4">
    <name type="scientific">Nonomuraea montanisoli</name>
    <dbReference type="NCBI Taxonomy" id="2741721"/>
    <lineage>
        <taxon>Bacteria</taxon>
        <taxon>Bacillati</taxon>
        <taxon>Actinomycetota</taxon>
        <taxon>Actinomycetes</taxon>
        <taxon>Streptosporangiales</taxon>
        <taxon>Streptosporangiaceae</taxon>
        <taxon>Nonomuraea</taxon>
    </lineage>
</organism>
<accession>A0A7Y6I9R3</accession>
<protein>
    <recommendedName>
        <fullName evidence="5">Lipoprotein</fullName>
    </recommendedName>
</protein>
<evidence type="ECO:0008006" key="5">
    <source>
        <dbReference type="Google" id="ProtNLM"/>
    </source>
</evidence>
<dbReference type="RefSeq" id="WP_175591726.1">
    <property type="nucleotide sequence ID" value="NZ_JABWGN010000008.1"/>
</dbReference>
<feature type="chain" id="PRO_5039204838" description="Lipoprotein" evidence="2">
    <location>
        <begin position="23"/>
        <end position="200"/>
    </location>
</feature>
<evidence type="ECO:0000256" key="1">
    <source>
        <dbReference type="SAM" id="MobiDB-lite"/>
    </source>
</evidence>
<evidence type="ECO:0000256" key="2">
    <source>
        <dbReference type="SAM" id="SignalP"/>
    </source>
</evidence>
<dbReference type="EMBL" id="JABWGN010000008">
    <property type="protein sequence ID" value="NUW34305.1"/>
    <property type="molecule type" value="Genomic_DNA"/>
</dbReference>
<reference evidence="3 4" key="1">
    <citation type="submission" date="2020-06" db="EMBL/GenBank/DDBJ databases">
        <title>Nonomuraea sp. SMC257, a novel actinomycete isolated from soil.</title>
        <authorList>
            <person name="Chanama M."/>
        </authorList>
    </citation>
    <scope>NUCLEOTIDE SEQUENCE [LARGE SCALE GENOMIC DNA]</scope>
    <source>
        <strain evidence="3 4">SMC257</strain>
    </source>
</reference>
<feature type="signal peptide" evidence="2">
    <location>
        <begin position="1"/>
        <end position="22"/>
    </location>
</feature>
<comment type="caution">
    <text evidence="3">The sequence shown here is derived from an EMBL/GenBank/DDBJ whole genome shotgun (WGS) entry which is preliminary data.</text>
</comment>
<proteinExistence type="predicted"/>